<proteinExistence type="inferred from homology"/>
<dbReference type="VEuPathDB" id="FungiDB:CC77DRAFT_1070056"/>
<dbReference type="KEGG" id="aalt:CC77DRAFT_1070056"/>
<dbReference type="PANTHER" id="PTHR11088:SF89">
    <property type="entry name" value="TRNA DIMETHYLALLYLTRANSFERASE"/>
    <property type="match status" value="1"/>
</dbReference>
<dbReference type="GeneID" id="29114698"/>
<sequence>MANRPIIAIVGPTGVGKTKLGIALAKAMNGEVISVDSLQTYRHGGIMTAKPTIQEMDGVKHHLIDYLQPDQEPSAFVDLAISRIQQIQDGGKIPLLVSGSISLTEPLLSHHFIQRSDLSVIFLDSNMSLLKPRLDKRVDKMVEEGLIEEVRELYELEQSMLGCADFSRGVWKAIGYPELRPAVVECNEGSNQTYVKKEIAEMKKHTSSYAQDQINRIRCRLIPAVYVWDINFMVLFVKDEMTFEKRVIQPSISACLGWLSEDTKGRVTIENTTRSWRSETGLCSQIV</sequence>
<dbReference type="GO" id="GO:0006400">
    <property type="term" value="P:tRNA modification"/>
    <property type="evidence" value="ECO:0007669"/>
    <property type="project" value="TreeGrafter"/>
</dbReference>
<dbReference type="EMBL" id="KV441478">
    <property type="protein sequence ID" value="OAG20561.1"/>
    <property type="molecule type" value="Genomic_DNA"/>
</dbReference>
<dbReference type="STRING" id="5599.A0A177DN28"/>
<name>A0A177DN28_ALTAL</name>
<comment type="similarity">
    <text evidence="1">Belongs to the IPP transferase family.</text>
</comment>
<keyword evidence="2" id="KW-0808">Transferase</keyword>
<gene>
    <name evidence="5" type="ORF">CC77DRAFT_1070056</name>
</gene>
<keyword evidence="3" id="KW-0547">Nucleotide-binding</keyword>
<dbReference type="Gene3D" id="3.40.50.300">
    <property type="entry name" value="P-loop containing nucleotide triphosphate hydrolases"/>
    <property type="match status" value="1"/>
</dbReference>
<protein>
    <submittedName>
        <fullName evidence="5">Uncharacterized protein</fullName>
    </submittedName>
</protein>
<dbReference type="GO" id="GO:0052381">
    <property type="term" value="F:tRNA dimethylallyltransferase activity"/>
    <property type="evidence" value="ECO:0007669"/>
    <property type="project" value="TreeGrafter"/>
</dbReference>
<organism evidence="5 6">
    <name type="scientific">Alternaria alternata</name>
    <name type="common">Alternaria rot fungus</name>
    <name type="synonym">Torula alternata</name>
    <dbReference type="NCBI Taxonomy" id="5599"/>
    <lineage>
        <taxon>Eukaryota</taxon>
        <taxon>Fungi</taxon>
        <taxon>Dikarya</taxon>
        <taxon>Ascomycota</taxon>
        <taxon>Pezizomycotina</taxon>
        <taxon>Dothideomycetes</taxon>
        <taxon>Pleosporomycetidae</taxon>
        <taxon>Pleosporales</taxon>
        <taxon>Pleosporineae</taxon>
        <taxon>Pleosporaceae</taxon>
        <taxon>Alternaria</taxon>
        <taxon>Alternaria sect. Alternaria</taxon>
        <taxon>Alternaria alternata complex</taxon>
    </lineage>
</organism>
<dbReference type="InterPro" id="IPR027417">
    <property type="entry name" value="P-loop_NTPase"/>
</dbReference>
<evidence type="ECO:0000256" key="3">
    <source>
        <dbReference type="ARBA" id="ARBA00022741"/>
    </source>
</evidence>
<dbReference type="GO" id="GO:0005524">
    <property type="term" value="F:ATP binding"/>
    <property type="evidence" value="ECO:0007669"/>
    <property type="project" value="UniProtKB-KW"/>
</dbReference>
<evidence type="ECO:0000313" key="6">
    <source>
        <dbReference type="Proteomes" id="UP000077248"/>
    </source>
</evidence>
<evidence type="ECO:0000256" key="2">
    <source>
        <dbReference type="ARBA" id="ARBA00022679"/>
    </source>
</evidence>
<evidence type="ECO:0000256" key="4">
    <source>
        <dbReference type="ARBA" id="ARBA00022840"/>
    </source>
</evidence>
<dbReference type="AlphaFoldDB" id="A0A177DN28"/>
<dbReference type="OMA" id="NTHEDFA"/>
<dbReference type="Pfam" id="PF01715">
    <property type="entry name" value="IPPT"/>
    <property type="match status" value="2"/>
</dbReference>
<dbReference type="RefSeq" id="XP_018385982.1">
    <property type="nucleotide sequence ID" value="XM_018529104.1"/>
</dbReference>
<reference evidence="5 6" key="1">
    <citation type="submission" date="2016-05" db="EMBL/GenBank/DDBJ databases">
        <title>Comparative analysis of secretome profiles of manganese(II)-oxidizing ascomycete fungi.</title>
        <authorList>
            <consortium name="DOE Joint Genome Institute"/>
            <person name="Zeiner C.A."/>
            <person name="Purvine S.O."/>
            <person name="Zink E.M."/>
            <person name="Wu S."/>
            <person name="Pasa-Tolic L."/>
            <person name="Chaput D.L."/>
            <person name="Haridas S."/>
            <person name="Grigoriev I.V."/>
            <person name="Santelli C.M."/>
            <person name="Hansel C.M."/>
        </authorList>
    </citation>
    <scope>NUCLEOTIDE SEQUENCE [LARGE SCALE GENOMIC DNA]</scope>
    <source>
        <strain evidence="5 6">SRC1lrK2f</strain>
    </source>
</reference>
<dbReference type="Proteomes" id="UP000077248">
    <property type="component" value="Unassembled WGS sequence"/>
</dbReference>
<dbReference type="PANTHER" id="PTHR11088">
    <property type="entry name" value="TRNA DIMETHYLALLYLTRANSFERASE"/>
    <property type="match status" value="1"/>
</dbReference>
<keyword evidence="6" id="KW-1185">Reference proteome</keyword>
<keyword evidence="4" id="KW-0067">ATP-binding</keyword>
<dbReference type="GO" id="GO:0005739">
    <property type="term" value="C:mitochondrion"/>
    <property type="evidence" value="ECO:0007669"/>
    <property type="project" value="TreeGrafter"/>
</dbReference>
<dbReference type="InterPro" id="IPR039657">
    <property type="entry name" value="Dimethylallyltransferase"/>
</dbReference>
<evidence type="ECO:0000256" key="1">
    <source>
        <dbReference type="ARBA" id="ARBA00005842"/>
    </source>
</evidence>
<accession>A0A177DN28</accession>
<evidence type="ECO:0000313" key="5">
    <source>
        <dbReference type="EMBL" id="OAG20561.1"/>
    </source>
</evidence>
<dbReference type="SUPFAM" id="SSF52540">
    <property type="entry name" value="P-loop containing nucleoside triphosphate hydrolases"/>
    <property type="match status" value="1"/>
</dbReference>